<protein>
    <recommendedName>
        <fullName evidence="1">AB hydrolase-1 domain-containing protein</fullName>
    </recommendedName>
</protein>
<feature type="domain" description="AB hydrolase-1" evidence="1">
    <location>
        <begin position="35"/>
        <end position="151"/>
    </location>
</feature>
<accession>A0A8J2LH36</accession>
<dbReference type="EMBL" id="CAJVCH010567804">
    <property type="protein sequence ID" value="CAG7832959.1"/>
    <property type="molecule type" value="Genomic_DNA"/>
</dbReference>
<name>A0A8J2LH36_9HEXA</name>
<organism evidence="2 3">
    <name type="scientific">Allacma fusca</name>
    <dbReference type="NCBI Taxonomy" id="39272"/>
    <lineage>
        <taxon>Eukaryota</taxon>
        <taxon>Metazoa</taxon>
        <taxon>Ecdysozoa</taxon>
        <taxon>Arthropoda</taxon>
        <taxon>Hexapoda</taxon>
        <taxon>Collembola</taxon>
        <taxon>Symphypleona</taxon>
        <taxon>Sminthuridae</taxon>
        <taxon>Allacma</taxon>
    </lineage>
</organism>
<comment type="caution">
    <text evidence="2">The sequence shown here is derived from an EMBL/GenBank/DDBJ whole genome shotgun (WGS) entry which is preliminary data.</text>
</comment>
<evidence type="ECO:0000313" key="2">
    <source>
        <dbReference type="EMBL" id="CAG7832959.1"/>
    </source>
</evidence>
<dbReference type="InterPro" id="IPR000073">
    <property type="entry name" value="AB_hydrolase_1"/>
</dbReference>
<evidence type="ECO:0000313" key="3">
    <source>
        <dbReference type="Proteomes" id="UP000708208"/>
    </source>
</evidence>
<dbReference type="Pfam" id="PF00561">
    <property type="entry name" value="Abhydrolase_1"/>
    <property type="match status" value="1"/>
</dbReference>
<dbReference type="AlphaFoldDB" id="A0A8J2LH36"/>
<dbReference type="Proteomes" id="UP000708208">
    <property type="component" value="Unassembled WGS sequence"/>
</dbReference>
<evidence type="ECO:0000259" key="1">
    <source>
        <dbReference type="Pfam" id="PF00561"/>
    </source>
</evidence>
<sequence>MASSGDTSMFTPNPEKMLIEEFNIYWEKYGSGPKVVLCIAGLLGDITYSFYPIWRKMDPKRFTFVGLDLPGYGNSRPPDRNYFRPGQEFILDRDARLAKQLMDRLGYQKFSIMGISAGGNVGMSLGCQFPDSIEKISVCNSPFDIISRDLQVFQMMSNLDNWPEDHKAYILKKYGRTYAETVVRSWRRYLEIELPTQSHTRRLKENAKKYLKSPILCIVGLNDTIVPIEGARKMKEVLPQMRIHEVKEGQHSHLTFLSEFVRVTERFY</sequence>
<gene>
    <name evidence="2" type="ORF">AFUS01_LOCUS42612</name>
</gene>
<dbReference type="GO" id="GO:0017171">
    <property type="term" value="F:serine hydrolase activity"/>
    <property type="evidence" value="ECO:0007669"/>
    <property type="project" value="TreeGrafter"/>
</dbReference>
<reference evidence="2" key="1">
    <citation type="submission" date="2021-06" db="EMBL/GenBank/DDBJ databases">
        <authorList>
            <person name="Hodson N. C."/>
            <person name="Mongue J. A."/>
            <person name="Jaron S. K."/>
        </authorList>
    </citation>
    <scope>NUCLEOTIDE SEQUENCE</scope>
</reference>
<dbReference type="PANTHER" id="PTHR46331:SF2">
    <property type="entry name" value="VALACYCLOVIR HYDROLASE"/>
    <property type="match status" value="1"/>
</dbReference>
<dbReference type="PANTHER" id="PTHR46331">
    <property type="entry name" value="VALACYCLOVIR HYDROLASE"/>
    <property type="match status" value="1"/>
</dbReference>
<keyword evidence="3" id="KW-1185">Reference proteome</keyword>
<proteinExistence type="predicted"/>
<dbReference type="OrthoDB" id="19657at2759"/>